<dbReference type="InterPro" id="IPR019533">
    <property type="entry name" value="Peptidase_S26"/>
</dbReference>
<evidence type="ECO:0000313" key="6">
    <source>
        <dbReference type="Proteomes" id="UP001550850"/>
    </source>
</evidence>
<dbReference type="Gene3D" id="2.10.109.10">
    <property type="entry name" value="Umud Fragment, subunit A"/>
    <property type="match status" value="1"/>
</dbReference>
<evidence type="ECO:0000256" key="2">
    <source>
        <dbReference type="ARBA" id="ARBA00009370"/>
    </source>
</evidence>
<dbReference type="Pfam" id="PF10502">
    <property type="entry name" value="Peptidase_S26"/>
    <property type="match status" value="1"/>
</dbReference>
<dbReference type="EMBL" id="JBEZUR010000011">
    <property type="protein sequence ID" value="MEU3554519.1"/>
    <property type="molecule type" value="Genomic_DNA"/>
</dbReference>
<reference evidence="5 6" key="1">
    <citation type="submission" date="2024-06" db="EMBL/GenBank/DDBJ databases">
        <title>The Natural Products Discovery Center: Release of the First 8490 Sequenced Strains for Exploring Actinobacteria Biosynthetic Diversity.</title>
        <authorList>
            <person name="Kalkreuter E."/>
            <person name="Kautsar S.A."/>
            <person name="Yang D."/>
            <person name="Bader C.D."/>
            <person name="Teijaro C.N."/>
            <person name="Fluegel L."/>
            <person name="Davis C.M."/>
            <person name="Simpson J.R."/>
            <person name="Lauterbach L."/>
            <person name="Steele A.D."/>
            <person name="Gui C."/>
            <person name="Meng S."/>
            <person name="Li G."/>
            <person name="Viehrig K."/>
            <person name="Ye F."/>
            <person name="Su P."/>
            <person name="Kiefer A.F."/>
            <person name="Nichols A."/>
            <person name="Cepeda A.J."/>
            <person name="Yan W."/>
            <person name="Fan B."/>
            <person name="Jiang Y."/>
            <person name="Adhikari A."/>
            <person name="Zheng C.-J."/>
            <person name="Schuster L."/>
            <person name="Cowan T.M."/>
            <person name="Smanski M.J."/>
            <person name="Chevrette M.G."/>
            <person name="De Carvalho L.P.S."/>
            <person name="Shen B."/>
        </authorList>
    </citation>
    <scope>NUCLEOTIDE SEQUENCE [LARGE SCALE GENOMIC DNA]</scope>
    <source>
        <strain evidence="5 6">NPDC038104</strain>
    </source>
</reference>
<keyword evidence="6" id="KW-1185">Reference proteome</keyword>
<keyword evidence="3" id="KW-0645">Protease</keyword>
<dbReference type="InterPro" id="IPR036286">
    <property type="entry name" value="LexA/Signal_pep-like_sf"/>
</dbReference>
<evidence type="ECO:0000259" key="4">
    <source>
        <dbReference type="Pfam" id="PF10502"/>
    </source>
</evidence>
<keyword evidence="3 5" id="KW-0378">Hydrolase</keyword>
<dbReference type="SUPFAM" id="SSF51306">
    <property type="entry name" value="LexA/Signal peptidase"/>
    <property type="match status" value="1"/>
</dbReference>
<feature type="domain" description="Peptidase S26" evidence="4">
    <location>
        <begin position="17"/>
        <end position="182"/>
    </location>
</feature>
<accession>A0ABV2YFM7</accession>
<sequence length="232" mass="24339">MMSGAARLVTAGVTAAVVGAALTATCLVRVLTGYGTATIPSESMRPTFEPGDRMFYERIDGTDLGSGGAGGDRLRRGDVVLYSAPERYGDVLVVQRVVATGGERVASRREGWTEEVTVDGRKLDEPYLPDGRTASTSPYEVTVPEGRLFLLGDNRGNARDSRSFLDDRGGTVAVDAVVGRVVPGSALRWLLVGAAAGVLVLLVGIVLGIVGAVGRRREVPVGVAMPEWAARP</sequence>
<dbReference type="InterPro" id="IPR000223">
    <property type="entry name" value="Pept_S26A_signal_pept_1"/>
</dbReference>
<name>A0ABV2YFM7_9ACTN</name>
<protein>
    <recommendedName>
        <fullName evidence="3">Signal peptidase I</fullName>
        <ecNumber evidence="3">3.4.21.89</ecNumber>
    </recommendedName>
</protein>
<dbReference type="Proteomes" id="UP001550850">
    <property type="component" value="Unassembled WGS sequence"/>
</dbReference>
<keyword evidence="3" id="KW-1133">Transmembrane helix</keyword>
<evidence type="ECO:0000313" key="5">
    <source>
        <dbReference type="EMBL" id="MEU3554519.1"/>
    </source>
</evidence>
<comment type="caution">
    <text evidence="5">The sequence shown here is derived from an EMBL/GenBank/DDBJ whole genome shotgun (WGS) entry which is preliminary data.</text>
</comment>
<proteinExistence type="inferred from homology"/>
<dbReference type="PANTHER" id="PTHR43390:SF1">
    <property type="entry name" value="CHLOROPLAST PROCESSING PEPTIDASE"/>
    <property type="match status" value="1"/>
</dbReference>
<dbReference type="RefSeq" id="WP_108951572.1">
    <property type="nucleotide sequence ID" value="NZ_BEVZ01000001.1"/>
</dbReference>
<dbReference type="PANTHER" id="PTHR43390">
    <property type="entry name" value="SIGNAL PEPTIDASE I"/>
    <property type="match status" value="1"/>
</dbReference>
<organism evidence="5 6">
    <name type="scientific">Streptomyces fragilis</name>
    <dbReference type="NCBI Taxonomy" id="67301"/>
    <lineage>
        <taxon>Bacteria</taxon>
        <taxon>Bacillati</taxon>
        <taxon>Actinomycetota</taxon>
        <taxon>Actinomycetes</taxon>
        <taxon>Kitasatosporales</taxon>
        <taxon>Streptomycetaceae</taxon>
        <taxon>Streptomyces</taxon>
    </lineage>
</organism>
<gene>
    <name evidence="5" type="primary">lepB</name>
    <name evidence="5" type="ORF">AB0E65_09920</name>
</gene>
<dbReference type="GO" id="GO:0009003">
    <property type="term" value="F:signal peptidase activity"/>
    <property type="evidence" value="ECO:0007669"/>
    <property type="project" value="UniProtKB-EC"/>
</dbReference>
<keyword evidence="3" id="KW-0472">Membrane</keyword>
<dbReference type="NCBIfam" id="TIGR02227">
    <property type="entry name" value="sigpep_I_bact"/>
    <property type="match status" value="1"/>
</dbReference>
<dbReference type="PRINTS" id="PR00727">
    <property type="entry name" value="LEADERPTASE"/>
</dbReference>
<comment type="subcellular location">
    <subcellularLocation>
        <location evidence="1">Cell membrane</location>
        <topology evidence="1">Single-pass type II membrane protein</topology>
    </subcellularLocation>
    <subcellularLocation>
        <location evidence="3">Membrane</location>
        <topology evidence="3">Single-pass type II membrane protein</topology>
    </subcellularLocation>
</comment>
<comment type="catalytic activity">
    <reaction evidence="3">
        <text>Cleavage of hydrophobic, N-terminal signal or leader sequences from secreted and periplasmic proteins.</text>
        <dbReference type="EC" id="3.4.21.89"/>
    </reaction>
</comment>
<evidence type="ECO:0000256" key="1">
    <source>
        <dbReference type="ARBA" id="ARBA00004401"/>
    </source>
</evidence>
<keyword evidence="3" id="KW-0812">Transmembrane</keyword>
<dbReference type="CDD" id="cd06530">
    <property type="entry name" value="S26_SPase_I"/>
    <property type="match status" value="1"/>
</dbReference>
<feature type="transmembrane region" description="Helical" evidence="3">
    <location>
        <begin position="189"/>
        <end position="210"/>
    </location>
</feature>
<comment type="similarity">
    <text evidence="2 3">Belongs to the peptidase S26 family.</text>
</comment>
<evidence type="ECO:0000256" key="3">
    <source>
        <dbReference type="RuleBase" id="RU362042"/>
    </source>
</evidence>
<dbReference type="EC" id="3.4.21.89" evidence="3"/>